<dbReference type="InterPro" id="IPR030678">
    <property type="entry name" value="Peptide/Ni-bd"/>
</dbReference>
<evidence type="ECO:0000256" key="3">
    <source>
        <dbReference type="ARBA" id="ARBA00022729"/>
    </source>
</evidence>
<feature type="signal peptide" evidence="5">
    <location>
        <begin position="1"/>
        <end position="22"/>
    </location>
</feature>
<dbReference type="InterPro" id="IPR039424">
    <property type="entry name" value="SBP_5"/>
</dbReference>
<keyword evidence="3 5" id="KW-0732">Signal</keyword>
<feature type="chain" id="PRO_5038928408" evidence="5">
    <location>
        <begin position="23"/>
        <end position="546"/>
    </location>
</feature>
<dbReference type="AlphaFoldDB" id="A0A264VZI1"/>
<evidence type="ECO:0000256" key="2">
    <source>
        <dbReference type="ARBA" id="ARBA00022448"/>
    </source>
</evidence>
<dbReference type="GO" id="GO:0043190">
    <property type="term" value="C:ATP-binding cassette (ABC) transporter complex"/>
    <property type="evidence" value="ECO:0007669"/>
    <property type="project" value="InterPro"/>
</dbReference>
<dbReference type="Gene3D" id="3.40.190.10">
    <property type="entry name" value="Periplasmic binding protein-like II"/>
    <property type="match status" value="1"/>
</dbReference>
<evidence type="ECO:0000313" key="7">
    <source>
        <dbReference type="EMBL" id="OZS76724.1"/>
    </source>
</evidence>
<feature type="domain" description="Solute-binding protein family 5" evidence="6">
    <location>
        <begin position="100"/>
        <end position="464"/>
    </location>
</feature>
<keyword evidence="2" id="KW-0813">Transport</keyword>
<dbReference type="PROSITE" id="PS51257">
    <property type="entry name" value="PROKAR_LIPOPROTEIN"/>
    <property type="match status" value="1"/>
</dbReference>
<proteinExistence type="inferred from homology"/>
<name>A0A264VZI1_9BACL</name>
<dbReference type="PANTHER" id="PTHR30290:SF9">
    <property type="entry name" value="OLIGOPEPTIDE-BINDING PROTEIN APPA"/>
    <property type="match status" value="1"/>
</dbReference>
<dbReference type="Pfam" id="PF00496">
    <property type="entry name" value="SBP_bac_5"/>
    <property type="match status" value="1"/>
</dbReference>
<evidence type="ECO:0000313" key="8">
    <source>
        <dbReference type="Proteomes" id="UP000217065"/>
    </source>
</evidence>
<dbReference type="OrthoDB" id="9796817at2"/>
<dbReference type="Proteomes" id="UP000217065">
    <property type="component" value="Unassembled WGS sequence"/>
</dbReference>
<accession>A0A264VZI1</accession>
<dbReference type="Gene3D" id="3.10.105.10">
    <property type="entry name" value="Dipeptide-binding Protein, Domain 3"/>
    <property type="match status" value="1"/>
</dbReference>
<protein>
    <submittedName>
        <fullName evidence="7">Glutathione ABC transporter substrate-binding protein</fullName>
    </submittedName>
</protein>
<dbReference type="GO" id="GO:0015833">
    <property type="term" value="P:peptide transport"/>
    <property type="evidence" value="ECO:0007669"/>
    <property type="project" value="TreeGrafter"/>
</dbReference>
<dbReference type="GO" id="GO:1904680">
    <property type="term" value="F:peptide transmembrane transporter activity"/>
    <property type="evidence" value="ECO:0007669"/>
    <property type="project" value="TreeGrafter"/>
</dbReference>
<evidence type="ECO:0000256" key="1">
    <source>
        <dbReference type="ARBA" id="ARBA00005695"/>
    </source>
</evidence>
<dbReference type="CDD" id="cd08499">
    <property type="entry name" value="PBP2_Ylib_like"/>
    <property type="match status" value="1"/>
</dbReference>
<dbReference type="GO" id="GO:0042597">
    <property type="term" value="C:periplasmic space"/>
    <property type="evidence" value="ECO:0007669"/>
    <property type="project" value="UniProtKB-ARBA"/>
</dbReference>
<dbReference type="Gene3D" id="3.90.76.10">
    <property type="entry name" value="Dipeptide-binding Protein, Domain 1"/>
    <property type="match status" value="1"/>
</dbReference>
<dbReference type="PIRSF" id="PIRSF002741">
    <property type="entry name" value="MppA"/>
    <property type="match status" value="1"/>
</dbReference>
<evidence type="ECO:0000259" key="6">
    <source>
        <dbReference type="Pfam" id="PF00496"/>
    </source>
</evidence>
<feature type="compositionally biased region" description="Acidic residues" evidence="4">
    <location>
        <begin position="32"/>
        <end position="45"/>
    </location>
</feature>
<dbReference type="SUPFAM" id="SSF53850">
    <property type="entry name" value="Periplasmic binding protein-like II"/>
    <property type="match status" value="1"/>
</dbReference>
<organism evidence="7 8">
    <name type="scientific">Tetzosporium hominis</name>
    <dbReference type="NCBI Taxonomy" id="2020506"/>
    <lineage>
        <taxon>Bacteria</taxon>
        <taxon>Bacillati</taxon>
        <taxon>Bacillota</taxon>
        <taxon>Bacilli</taxon>
        <taxon>Bacillales</taxon>
        <taxon>Caryophanaceae</taxon>
        <taxon>Tetzosporium</taxon>
    </lineage>
</organism>
<keyword evidence="8" id="KW-1185">Reference proteome</keyword>
<feature type="region of interest" description="Disordered" evidence="4">
    <location>
        <begin position="27"/>
        <end position="54"/>
    </location>
</feature>
<reference evidence="7 8" key="1">
    <citation type="submission" date="2017-07" db="EMBL/GenBank/DDBJ databases">
        <title>Tetzosporium hominis gen.nov. sp.nov.</title>
        <authorList>
            <person name="Tetz G."/>
            <person name="Tetz V."/>
        </authorList>
    </citation>
    <scope>NUCLEOTIDE SEQUENCE [LARGE SCALE GENOMIC DNA]</scope>
    <source>
        <strain evidence="7 8">VT-49</strain>
    </source>
</reference>
<sequence>MAINKKSLLFLLLTLMLALVLAACAGGSDSENTSEEPTEETDGTEGSEGTASEGAEGGDLILAVLSDASSLDPAGSNDVPSSVVQANIYETLVNRDENNEIVPGLAESWEQVDDTTWSFKLREGVMFHDGEEFNAEVVKMNLDRILDPAVASPRLFLFEMITNVEVVSDYEVNITTEYPFAPLLAHLSHNGGGMVSPASIEADYEALNGGSDPGSVISQNPVGTGFFKFESWNPGSEIKLVKNEDYWGEEGAKVDSVTFRVVPDSQVRAADLETGNVHIIDPVQPNEVERINNSGVASVNQKASSSLAYLGFNTEKAPFDDPLVRQAISKAIDREAIISGIYDNYGIPAIGPLAPGIFGYTEDIDAIEYNMDEAKALLEEAGMADGFETTLWTNDNPQRQAIAVLVQEALAELNITVEIEVMEFGTYLEQTAAGQHDMFILGWSNPTGDADYGMYALFHSSQKGNPGNRSFYENPEVDELLDQGRREADPAAREAIYAEVAQLLTDDAPMAFLLHTEYLTGVADNVQGFDIGTDGIYQLRDVTINE</sequence>
<gene>
    <name evidence="7" type="ORF">CF394_14705</name>
</gene>
<dbReference type="EMBL" id="NOKQ01000348">
    <property type="protein sequence ID" value="OZS76724.1"/>
    <property type="molecule type" value="Genomic_DNA"/>
</dbReference>
<evidence type="ECO:0000256" key="5">
    <source>
        <dbReference type="SAM" id="SignalP"/>
    </source>
</evidence>
<dbReference type="InterPro" id="IPR000914">
    <property type="entry name" value="SBP_5_dom"/>
</dbReference>
<comment type="similarity">
    <text evidence="1">Belongs to the bacterial solute-binding protein 5 family.</text>
</comment>
<dbReference type="RefSeq" id="WP_094944630.1">
    <property type="nucleotide sequence ID" value="NZ_NOKQ01000348.1"/>
</dbReference>
<comment type="caution">
    <text evidence="7">The sequence shown here is derived from an EMBL/GenBank/DDBJ whole genome shotgun (WGS) entry which is preliminary data.</text>
</comment>
<dbReference type="PANTHER" id="PTHR30290">
    <property type="entry name" value="PERIPLASMIC BINDING COMPONENT OF ABC TRANSPORTER"/>
    <property type="match status" value="1"/>
</dbReference>
<evidence type="ECO:0000256" key="4">
    <source>
        <dbReference type="SAM" id="MobiDB-lite"/>
    </source>
</evidence>